<evidence type="ECO:0000256" key="1">
    <source>
        <dbReference type="SAM" id="Phobius"/>
    </source>
</evidence>
<dbReference type="EMBL" id="CP151406">
    <property type="protein sequence ID" value="WZJ22459.1"/>
    <property type="molecule type" value="Genomic_DNA"/>
</dbReference>
<keyword evidence="3" id="KW-1185">Reference proteome</keyword>
<sequence length="157" mass="17599">MSTPETIAVISSVTALLAVLLGPLVSLWAAQRQSRVTVLSANRQTWINTLRDLIAEYISITGLMHAGDWSSRTEIEFDQKMERLALLSAKVRLMLNPKEEDHQRLGQLLGDLLLTMGGRAAAGDKRDAQRARTLVEELVPLSQSILKREWVRVKRVE</sequence>
<accession>A0ABZ2XIM5</accession>
<keyword evidence="1" id="KW-0812">Transmembrane</keyword>
<proteinExistence type="predicted"/>
<reference evidence="2 3" key="1">
    <citation type="submission" date="2024-04" db="EMBL/GenBank/DDBJ databases">
        <title>Dissimilatory iodate-reducing microorganisms contribute to the enrichment of iodine in groundwater.</title>
        <authorList>
            <person name="Jiang Z."/>
        </authorList>
    </citation>
    <scope>NUCLEOTIDE SEQUENCE [LARGE SCALE GENOMIC DNA]</scope>
    <source>
        <strain evidence="2 3">NCP973</strain>
    </source>
</reference>
<evidence type="ECO:0000313" key="3">
    <source>
        <dbReference type="Proteomes" id="UP001479520"/>
    </source>
</evidence>
<keyword evidence="1" id="KW-0472">Membrane</keyword>
<protein>
    <submittedName>
        <fullName evidence="2">Uncharacterized protein</fullName>
    </submittedName>
</protein>
<evidence type="ECO:0000313" key="2">
    <source>
        <dbReference type="EMBL" id="WZJ22459.1"/>
    </source>
</evidence>
<gene>
    <name evidence="2" type="ORF">AADV58_04740</name>
</gene>
<keyword evidence="1" id="KW-1133">Transmembrane helix</keyword>
<dbReference type="Proteomes" id="UP001479520">
    <property type="component" value="Chromosome"/>
</dbReference>
<organism evidence="2 3">
    <name type="scientific">Azonexus hydrophilus</name>
    <dbReference type="NCBI Taxonomy" id="418702"/>
    <lineage>
        <taxon>Bacteria</taxon>
        <taxon>Pseudomonadati</taxon>
        <taxon>Pseudomonadota</taxon>
        <taxon>Betaproteobacteria</taxon>
        <taxon>Rhodocyclales</taxon>
        <taxon>Azonexaceae</taxon>
        <taxon>Azonexus</taxon>
    </lineage>
</organism>
<dbReference type="RefSeq" id="WP_341744194.1">
    <property type="nucleotide sequence ID" value="NZ_CP151406.1"/>
</dbReference>
<feature type="transmembrane region" description="Helical" evidence="1">
    <location>
        <begin position="6"/>
        <end position="30"/>
    </location>
</feature>
<name>A0ABZ2XIM5_9RHOO</name>